<reference evidence="6" key="1">
    <citation type="submission" date="2015-07" db="EMBL/GenBank/DDBJ databases">
        <title>Near-Complete Genome Sequence of the Cellulolytic Bacterium Bacteroides (Pseudobacteroides) cellulosolvens ATCC 35603.</title>
        <authorList>
            <person name="Dassa B."/>
            <person name="Utturkar S.M."/>
            <person name="Klingeman D.M."/>
            <person name="Hurt R.A."/>
            <person name="Keller M."/>
            <person name="Xu J."/>
            <person name="Reddy Y.H.K."/>
            <person name="Borovok I."/>
            <person name="Grinberg I.R."/>
            <person name="Lamed R."/>
            <person name="Zhivin O."/>
            <person name="Bayer E.A."/>
            <person name="Brown S.D."/>
        </authorList>
    </citation>
    <scope>NUCLEOTIDE SEQUENCE [LARGE SCALE GENOMIC DNA]</scope>
    <source>
        <strain evidence="6">DSM 2933</strain>
    </source>
</reference>
<feature type="region of interest" description="Disordered" evidence="3">
    <location>
        <begin position="303"/>
        <end position="332"/>
    </location>
</feature>
<dbReference type="PANTHER" id="PTHR43308:SF5">
    <property type="entry name" value="S-LAYER PROTEIN _ PEPTIDOGLYCAN ENDO-BETA-N-ACETYLGLUCOSAMINIDASE"/>
    <property type="match status" value="1"/>
</dbReference>
<gene>
    <name evidence="5" type="ORF">Bccel_2102</name>
</gene>
<sequence>MSISRRVLSVLVAVCIILTLAPVSSAVGEDSLQKVFRSIMNADDAQKNQFSGILQKIYDGSIRVVSDSLVDEAYAINCLKVMEKSGVKEALQTFANISDTKKPAVISMVTAQLTAIEPSGFPTIRTAVNMMLANDMNDDDGLYVMINAIKMAQIGVDSPICRNDAINPYKIDLVYDAQNSTMNELATDVINQANFLLNLITGEDVPSPSNDPNAFGTLLNYLEEFINKNTNDEIYNFKKYIVSNGIDFQSTPYASPTPTSGNSSGGGGVPAASSTPTVAATPTAVAATPTTVAATPTAVAATPTVNASTSVTPTATKIAEPTVEARPTPPPADKVINSQLVELDTTIKQDSIGVQQADKIVSALNTIQTNISNKDANTTTGNLAAAAAAINNVVDITQKVADAASKTEIIKAATNTYAEIAEAAKSVTGESNAVTAVNSLSSLINNAGSLLSAADSKQKAEVAQKVSDVLSSISVVAGKAKTETSTLQIIDSVIKSVDNIDSVAKAAGSTELKTDIQNKTADVLSSTANMLKNVKSEDNAITAAMQVAALVDRTADVLASAETKNVAQKLAKSVKEVVAGTVDLVSNITTPEKAIDMVSSIAKAVVKVTEGADMAGSESRKVTDQLVKVAEKVVEKVSKEQVVANVKGNKAIAQVTEEKAKAIIEKAQKAAEVAEDLKKEMKDSGINKTVEKKVTIDVPVKEGINNVQAELPALLLTSVKSKGIEKVEIATGVAKLAVEPNFMKETSAKSVALEASKTLEGNNTVINLTATMTDTNGKQKQLSQFQNKIRVEVPYTLKAGENADKITVMYIGVNGKETNMSGKFDSELKTVTFLTDHFSKYVIKSNVVKFKDVPADHWAKDNIEGLAAKGIVEGRNSQDVFMPNANITRAEFAKYMSIALNMVDPTAVANFKDVPKNSSYYTYIASAVKSGIIMGRPDGTFAPNETISRQDITVIMARALKETEVSNAGKLVGFNDKSSIADYAVKPIALCVKYGLISGKPGNIVDPNGKMTRAEAAAVIYRLYNNN</sequence>
<dbReference type="EMBL" id="LGTC01000001">
    <property type="protein sequence ID" value="KNY26837.1"/>
    <property type="molecule type" value="Genomic_DNA"/>
</dbReference>
<dbReference type="InterPro" id="IPR001119">
    <property type="entry name" value="SLH_dom"/>
</dbReference>
<feature type="domain" description="SLH" evidence="4">
    <location>
        <begin position="971"/>
        <end position="1027"/>
    </location>
</feature>
<dbReference type="STRING" id="398512.Bccel_2102"/>
<evidence type="ECO:0000313" key="5">
    <source>
        <dbReference type="EMBL" id="KNY26837.1"/>
    </source>
</evidence>
<comment type="caution">
    <text evidence="5">The sequence shown here is derived from an EMBL/GenBank/DDBJ whole genome shotgun (WGS) entry which is preliminary data.</text>
</comment>
<keyword evidence="2" id="KW-0175">Coiled coil</keyword>
<evidence type="ECO:0000256" key="2">
    <source>
        <dbReference type="SAM" id="Coils"/>
    </source>
</evidence>
<protein>
    <submittedName>
        <fullName evidence="5">S-layer domain-containing protein</fullName>
    </submittedName>
</protein>
<accession>A0A0L6JN89</accession>
<dbReference type="AlphaFoldDB" id="A0A0L6JN89"/>
<feature type="region of interest" description="Disordered" evidence="3">
    <location>
        <begin position="253"/>
        <end position="276"/>
    </location>
</feature>
<evidence type="ECO:0000256" key="1">
    <source>
        <dbReference type="ARBA" id="ARBA00022737"/>
    </source>
</evidence>
<organism evidence="5 6">
    <name type="scientific">Pseudobacteroides cellulosolvens ATCC 35603 = DSM 2933</name>
    <dbReference type="NCBI Taxonomy" id="398512"/>
    <lineage>
        <taxon>Bacteria</taxon>
        <taxon>Bacillati</taxon>
        <taxon>Bacillota</taxon>
        <taxon>Clostridia</taxon>
        <taxon>Eubacteriales</taxon>
        <taxon>Oscillospiraceae</taxon>
        <taxon>Pseudobacteroides</taxon>
    </lineage>
</organism>
<keyword evidence="6" id="KW-1185">Reference proteome</keyword>
<proteinExistence type="predicted"/>
<dbReference type="PATRIC" id="fig|398512.5.peg.2193"/>
<name>A0A0L6JN89_9FIRM</name>
<dbReference type="eggNOG" id="COG4733">
    <property type="taxonomic scope" value="Bacteria"/>
</dbReference>
<evidence type="ECO:0000313" key="6">
    <source>
        <dbReference type="Proteomes" id="UP000036923"/>
    </source>
</evidence>
<dbReference type="PANTHER" id="PTHR43308">
    <property type="entry name" value="OUTER MEMBRANE PROTEIN ALPHA-RELATED"/>
    <property type="match status" value="1"/>
</dbReference>
<feature type="domain" description="SLH" evidence="4">
    <location>
        <begin position="907"/>
        <end position="970"/>
    </location>
</feature>
<dbReference type="Pfam" id="PF00395">
    <property type="entry name" value="SLH"/>
    <property type="match status" value="3"/>
</dbReference>
<feature type="compositionally biased region" description="Low complexity" evidence="3">
    <location>
        <begin position="303"/>
        <end position="316"/>
    </location>
</feature>
<evidence type="ECO:0000256" key="3">
    <source>
        <dbReference type="SAM" id="MobiDB-lite"/>
    </source>
</evidence>
<feature type="domain" description="SLH" evidence="4">
    <location>
        <begin position="846"/>
        <end position="905"/>
    </location>
</feature>
<dbReference type="RefSeq" id="WP_036947078.1">
    <property type="nucleotide sequence ID" value="NZ_KN050764.1"/>
</dbReference>
<dbReference type="OrthoDB" id="1953162at2"/>
<dbReference type="PROSITE" id="PS51272">
    <property type="entry name" value="SLH"/>
    <property type="match status" value="3"/>
</dbReference>
<dbReference type="InterPro" id="IPR051465">
    <property type="entry name" value="Cell_Envelope_Struct_Comp"/>
</dbReference>
<evidence type="ECO:0000259" key="4">
    <source>
        <dbReference type="PROSITE" id="PS51272"/>
    </source>
</evidence>
<feature type="coiled-coil region" evidence="2">
    <location>
        <begin position="657"/>
        <end position="684"/>
    </location>
</feature>
<keyword evidence="1" id="KW-0677">Repeat</keyword>
<dbReference type="Proteomes" id="UP000036923">
    <property type="component" value="Unassembled WGS sequence"/>
</dbReference>